<accession>A0A4P2VJI2</accession>
<dbReference type="AlphaFoldDB" id="A0A4P2VJI2"/>
<organism evidence="1 2">
    <name type="scientific">Fluviispira sanaruensis</name>
    <dbReference type="NCBI Taxonomy" id="2493639"/>
    <lineage>
        <taxon>Bacteria</taxon>
        <taxon>Pseudomonadati</taxon>
        <taxon>Bdellovibrionota</taxon>
        <taxon>Oligoflexia</taxon>
        <taxon>Silvanigrellales</taxon>
        <taxon>Silvanigrellaceae</taxon>
        <taxon>Fluviispira</taxon>
    </lineage>
</organism>
<dbReference type="KEGG" id="sbf:JCM31447_18160"/>
<proteinExistence type="predicted"/>
<dbReference type="EMBL" id="AP019368">
    <property type="protein sequence ID" value="BBH53373.1"/>
    <property type="molecule type" value="Genomic_DNA"/>
</dbReference>
<name>A0A4P2VJI2_FLUSA</name>
<keyword evidence="2" id="KW-1185">Reference proteome</keyword>
<evidence type="ECO:0000313" key="1">
    <source>
        <dbReference type="EMBL" id="BBH53373.1"/>
    </source>
</evidence>
<evidence type="ECO:0000313" key="2">
    <source>
        <dbReference type="Proteomes" id="UP000291236"/>
    </source>
</evidence>
<dbReference type="OrthoDB" id="5298586at2"/>
<dbReference type="Proteomes" id="UP000291236">
    <property type="component" value="Chromosome"/>
</dbReference>
<dbReference type="RefSeq" id="WP_130609078.1">
    <property type="nucleotide sequence ID" value="NZ_AP019368.1"/>
</dbReference>
<reference evidence="1 2" key="1">
    <citation type="submission" date="2018-12" db="EMBL/GenBank/DDBJ databases">
        <title>Rubrispira sanarue gen. nov., sp., nov., a member of the order Silvanigrellales, isolated from a brackish lake in Hamamatsu Japan.</title>
        <authorList>
            <person name="Maejima Y."/>
            <person name="Iino T."/>
            <person name="Muraguchi Y."/>
            <person name="Fukuda K."/>
            <person name="Nojiri H."/>
            <person name="Ohkuma M."/>
            <person name="Moriuchi R."/>
            <person name="Dohra H."/>
            <person name="Kimbara K."/>
            <person name="Shintani M."/>
        </authorList>
    </citation>
    <scope>NUCLEOTIDE SEQUENCE [LARGE SCALE GENOMIC DNA]</scope>
    <source>
        <strain evidence="1 2">RF1110005</strain>
    </source>
</reference>
<protein>
    <submittedName>
        <fullName evidence="1">Uncharacterized protein</fullName>
    </submittedName>
</protein>
<sequence length="67" mass="7949">MTHEKTNKTHFEIAKKRAHDIHASLRFLEHLYNEIKIAESIEDINDPCILNKFKSTLSFLKKELKKI</sequence>
<gene>
    <name evidence="1" type="ORF">JCM31447_18160</name>
</gene>